<dbReference type="EMBL" id="BOMV01000075">
    <property type="protein sequence ID" value="GIE99586.1"/>
    <property type="molecule type" value="Genomic_DNA"/>
</dbReference>
<evidence type="ECO:0000256" key="8">
    <source>
        <dbReference type="PIRSR" id="PIRSR001084-2"/>
    </source>
</evidence>
<reference evidence="13" key="1">
    <citation type="submission" date="2021-01" db="EMBL/GenBank/DDBJ databases">
        <title>Whole genome shotgun sequence of Actinoplanes rishiriensis NBRC 108556.</title>
        <authorList>
            <person name="Komaki H."/>
            <person name="Tamura T."/>
        </authorList>
    </citation>
    <scope>NUCLEOTIDE SEQUENCE</scope>
    <source>
        <strain evidence="13">NBRC 108556</strain>
    </source>
</reference>
<evidence type="ECO:0000313" key="13">
    <source>
        <dbReference type="EMBL" id="GIE99586.1"/>
    </source>
</evidence>
<comment type="catalytic activity">
    <reaction evidence="1 6">
        <text>Hydrolysis of terminal non-reducing beta-D-galactose residues in beta-D-galactosides.</text>
        <dbReference type="EC" id="3.2.1.23"/>
    </reaction>
</comment>
<evidence type="ECO:0000313" key="14">
    <source>
        <dbReference type="Proteomes" id="UP000636960"/>
    </source>
</evidence>
<dbReference type="Pfam" id="PF08532">
    <property type="entry name" value="Glyco_hydro_42M"/>
    <property type="match status" value="1"/>
</dbReference>
<keyword evidence="9" id="KW-0862">Zinc</keyword>
<evidence type="ECO:0000256" key="4">
    <source>
        <dbReference type="ARBA" id="ARBA00022801"/>
    </source>
</evidence>
<evidence type="ECO:0000256" key="5">
    <source>
        <dbReference type="ARBA" id="ARBA00023295"/>
    </source>
</evidence>
<evidence type="ECO:0000256" key="3">
    <source>
        <dbReference type="ARBA" id="ARBA00012756"/>
    </source>
</evidence>
<keyword evidence="5 6" id="KW-0326">Glycosidase</keyword>
<dbReference type="GO" id="GO:0006012">
    <property type="term" value="P:galactose metabolic process"/>
    <property type="evidence" value="ECO:0007669"/>
    <property type="project" value="InterPro"/>
</dbReference>
<dbReference type="SUPFAM" id="SSF52317">
    <property type="entry name" value="Class I glutamine amidotransferase-like"/>
    <property type="match status" value="1"/>
</dbReference>
<dbReference type="Gene3D" id="3.40.50.880">
    <property type="match status" value="1"/>
</dbReference>
<dbReference type="RefSeq" id="WP_203786574.1">
    <property type="nucleotide sequence ID" value="NZ_BOMV01000075.1"/>
</dbReference>
<organism evidence="13 14">
    <name type="scientific">Paractinoplanes rishiriensis</name>
    <dbReference type="NCBI Taxonomy" id="1050105"/>
    <lineage>
        <taxon>Bacteria</taxon>
        <taxon>Bacillati</taxon>
        <taxon>Actinomycetota</taxon>
        <taxon>Actinomycetes</taxon>
        <taxon>Micromonosporales</taxon>
        <taxon>Micromonosporaceae</taxon>
        <taxon>Paractinoplanes</taxon>
    </lineage>
</organism>
<keyword evidence="4 6" id="KW-0378">Hydrolase</keyword>
<evidence type="ECO:0000259" key="12">
    <source>
        <dbReference type="Pfam" id="PF08533"/>
    </source>
</evidence>
<feature type="binding site" evidence="9">
    <location>
        <position position="151"/>
    </location>
    <ligand>
        <name>Zn(2+)</name>
        <dbReference type="ChEBI" id="CHEBI:29105"/>
    </ligand>
</feature>
<feature type="active site" description="Nucleophile" evidence="7">
    <location>
        <position position="300"/>
    </location>
</feature>
<dbReference type="GO" id="GO:0046872">
    <property type="term" value="F:metal ion binding"/>
    <property type="evidence" value="ECO:0007669"/>
    <property type="project" value="UniProtKB-KW"/>
</dbReference>
<dbReference type="Gene3D" id="3.20.20.80">
    <property type="entry name" value="Glycosidases"/>
    <property type="match status" value="1"/>
</dbReference>
<feature type="active site" description="Proton donor" evidence="7">
    <location>
        <position position="143"/>
    </location>
</feature>
<keyword evidence="14" id="KW-1185">Reference proteome</keyword>
<dbReference type="Gene3D" id="2.60.40.1180">
    <property type="entry name" value="Golgi alpha-mannosidase II"/>
    <property type="match status" value="1"/>
</dbReference>
<dbReference type="InterPro" id="IPR013738">
    <property type="entry name" value="Beta_galactosidase_Trimer"/>
</dbReference>
<dbReference type="EC" id="3.2.1.23" evidence="3 6"/>
<protein>
    <recommendedName>
        <fullName evidence="3 6">Beta-galactosidase</fullName>
        <shortName evidence="6">Beta-gal</shortName>
        <ecNumber evidence="3 6">3.2.1.23</ecNumber>
    </recommendedName>
</protein>
<dbReference type="PANTHER" id="PTHR36447:SF1">
    <property type="entry name" value="BETA-GALACTOSIDASE GANA"/>
    <property type="match status" value="1"/>
</dbReference>
<proteinExistence type="inferred from homology"/>
<dbReference type="InterPro" id="IPR017853">
    <property type="entry name" value="GH"/>
</dbReference>
<dbReference type="GO" id="GO:0009341">
    <property type="term" value="C:beta-galactosidase complex"/>
    <property type="evidence" value="ECO:0007669"/>
    <property type="project" value="InterPro"/>
</dbReference>
<name>A0A919K2C0_9ACTN</name>
<dbReference type="Pfam" id="PF02449">
    <property type="entry name" value="Glyco_hydro_42"/>
    <property type="match status" value="1"/>
</dbReference>
<dbReference type="GO" id="GO:0004565">
    <property type="term" value="F:beta-galactosidase activity"/>
    <property type="evidence" value="ECO:0007669"/>
    <property type="project" value="UniProtKB-EC"/>
</dbReference>
<comment type="caution">
    <text evidence="13">The sequence shown here is derived from an EMBL/GenBank/DDBJ whole genome shotgun (WGS) entry which is preliminary data.</text>
</comment>
<sequence>MITLGCDYNPEQWPAAVWGEDVALMRAAGIDLVAINIFGWSELEPRAGEYDFKQLDHVVELLHQSGIRINLGTATASPPPWLSARHPEILPVASDGTRRFPGGRQAWCPSSKTFRRYALALVEQVAQRYGQHPAITLWHVSNELGCHNALCYCDESATAFRTWLARRYGTVDRLNAAWGTSFWSQKYGDWDEILPPRAALSLRNPAQMLDFRRFSSDQLIEHYTAEADVLRRHSSIPVTTNFMVTAHIRDLDYWRWARHVDVVANDHYLDHRLGDPAAELSFAADLSRGLAGGRPWILMEQSTGAVNWQPHNLTKQPGEMLRNTLTHVARGADSVCFFQWRASAQGSEKFHSALVPHAGTDTEQWREVLDLSAVLDRLGEVAGSTVQADVALLFSWESWWAAESEGRPSEAVRYLDQVHAAYRSLRQLGVTTDVLAPDGDLSRYRLVVVPCLYLVTDEQATAITAYVEGGGHVLVTFFSGIADENDRIRLGGYPGAFRDLLGVVAEEFAPAQPWARWSLDTGATATTWAEHLRTTAAEALAFHEGGPMPGRPAITRNRYGAGLSWYVATVTDLRDVLREAVREAGVEPAGPENDGSLEVVRRRRDGTTYVFVINHGTTEVDCGIGGVDLISGEDGPLTVPAGGVHVLKSVDVRKEAS</sequence>
<dbReference type="Pfam" id="PF08533">
    <property type="entry name" value="Glyco_hydro_42C"/>
    <property type="match status" value="1"/>
</dbReference>
<evidence type="ECO:0000256" key="1">
    <source>
        <dbReference type="ARBA" id="ARBA00001412"/>
    </source>
</evidence>
<feature type="domain" description="Beta-galactosidase C-terminal" evidence="12">
    <location>
        <begin position="597"/>
        <end position="648"/>
    </location>
</feature>
<dbReference type="Proteomes" id="UP000636960">
    <property type="component" value="Unassembled WGS sequence"/>
</dbReference>
<dbReference type="InterPro" id="IPR013529">
    <property type="entry name" value="Glyco_hydro_42_N"/>
</dbReference>
<feature type="binding site" evidence="9">
    <location>
        <position position="153"/>
    </location>
    <ligand>
        <name>Zn(2+)</name>
        <dbReference type="ChEBI" id="CHEBI:29105"/>
    </ligand>
</feature>
<evidence type="ECO:0000256" key="7">
    <source>
        <dbReference type="PIRSR" id="PIRSR001084-1"/>
    </source>
</evidence>
<feature type="binding site" evidence="8">
    <location>
        <position position="308"/>
    </location>
    <ligand>
        <name>substrate</name>
    </ligand>
</feature>
<evidence type="ECO:0000256" key="2">
    <source>
        <dbReference type="ARBA" id="ARBA00005940"/>
    </source>
</evidence>
<feature type="binding site" evidence="8">
    <location>
        <position position="142"/>
    </location>
    <ligand>
        <name>substrate</name>
    </ligand>
</feature>
<dbReference type="InterPro" id="IPR003476">
    <property type="entry name" value="Glyco_hydro_42"/>
</dbReference>
<evidence type="ECO:0000259" key="11">
    <source>
        <dbReference type="Pfam" id="PF08532"/>
    </source>
</evidence>
<dbReference type="InterPro" id="IPR029062">
    <property type="entry name" value="Class_I_gatase-like"/>
</dbReference>
<feature type="domain" description="Glycoside hydrolase family 42 N-terminal" evidence="10">
    <location>
        <begin position="7"/>
        <end position="376"/>
    </location>
</feature>
<evidence type="ECO:0000256" key="6">
    <source>
        <dbReference type="PIRNR" id="PIRNR001084"/>
    </source>
</evidence>
<dbReference type="InterPro" id="IPR013780">
    <property type="entry name" value="Glyco_hydro_b"/>
</dbReference>
<evidence type="ECO:0000259" key="10">
    <source>
        <dbReference type="Pfam" id="PF02449"/>
    </source>
</evidence>
<feature type="domain" description="Beta-galactosidase trimerisation" evidence="11">
    <location>
        <begin position="388"/>
        <end position="585"/>
    </location>
</feature>
<dbReference type="AlphaFoldDB" id="A0A919K2C0"/>
<feature type="binding site" evidence="9">
    <location>
        <position position="108"/>
    </location>
    <ligand>
        <name>Zn(2+)</name>
        <dbReference type="ChEBI" id="CHEBI:29105"/>
    </ligand>
</feature>
<dbReference type="PANTHER" id="PTHR36447">
    <property type="entry name" value="BETA-GALACTOSIDASE GANA"/>
    <property type="match status" value="1"/>
</dbReference>
<dbReference type="InterPro" id="IPR013739">
    <property type="entry name" value="Beta_galactosidase_C"/>
</dbReference>
<accession>A0A919K2C0</accession>
<dbReference type="SUPFAM" id="SSF51445">
    <property type="entry name" value="(Trans)glycosidases"/>
    <property type="match status" value="1"/>
</dbReference>
<comment type="similarity">
    <text evidence="2 6">Belongs to the glycosyl hydrolase 42 family.</text>
</comment>
<keyword evidence="9" id="KW-0479">Metal-binding</keyword>
<dbReference type="CDD" id="cd03143">
    <property type="entry name" value="A4_beta-galactosidase_middle_domain"/>
    <property type="match status" value="1"/>
</dbReference>
<feature type="binding site" evidence="8">
    <location>
        <position position="104"/>
    </location>
    <ligand>
        <name>substrate</name>
    </ligand>
</feature>
<evidence type="ECO:0000256" key="9">
    <source>
        <dbReference type="PIRSR" id="PIRSR001084-3"/>
    </source>
</evidence>
<gene>
    <name evidence="13" type="ORF">Ari01nite_70510</name>
</gene>
<dbReference type="PIRSF" id="PIRSF001084">
    <property type="entry name" value="B-galactosidase"/>
    <property type="match status" value="1"/>
</dbReference>